<organism evidence="2 3">
    <name type="scientific">Phanerochaete sordida</name>
    <dbReference type="NCBI Taxonomy" id="48140"/>
    <lineage>
        <taxon>Eukaryota</taxon>
        <taxon>Fungi</taxon>
        <taxon>Dikarya</taxon>
        <taxon>Basidiomycota</taxon>
        <taxon>Agaricomycotina</taxon>
        <taxon>Agaricomycetes</taxon>
        <taxon>Polyporales</taxon>
        <taxon>Phanerochaetaceae</taxon>
        <taxon>Phanerochaete</taxon>
    </lineage>
</organism>
<sequence length="394" mass="42016">MDRDGPRLPPELVHCVLQDLDKPSLIACAAVSYAWAELARPYLFKSVVCVVYAIPGYDDPRYTAHGADDRPSSAFPLFADFLESRIQVAASIHTLELHTGSDGWYHGFDAVVRILRCLPRLQSLTFSGRPFHHDAPVEDPRATGALPAIAHLKTLKIESIIYMPTSDLTCILALFGSIAELVFGEFVGRFAPTQSPLAAALPAPHVAALDLSHISLPGPVLVPGVEAWRVRALRLPEASRYRAPALAAFLARVGPTLQTLRFRAARVGPARLDTAFAGLSALPALTHLALPLLVAPGPGAPGLCEDVYAAVLRALADPPPALAAVVLELEQAGGPPAVGVGPLALQRRRTALTGGLPLRAFADVRQLEDVCLRVGVRRVEVRAGLLARGVLQIV</sequence>
<dbReference type="Gene3D" id="1.20.1280.50">
    <property type="match status" value="1"/>
</dbReference>
<dbReference type="SUPFAM" id="SSF81383">
    <property type="entry name" value="F-box domain"/>
    <property type="match status" value="1"/>
</dbReference>
<dbReference type="OrthoDB" id="2729743at2759"/>
<dbReference type="InterPro" id="IPR036047">
    <property type="entry name" value="F-box-like_dom_sf"/>
</dbReference>
<keyword evidence="3" id="KW-1185">Reference proteome</keyword>
<evidence type="ECO:0000259" key="1">
    <source>
        <dbReference type="Pfam" id="PF12937"/>
    </source>
</evidence>
<evidence type="ECO:0000313" key="3">
    <source>
        <dbReference type="Proteomes" id="UP000703269"/>
    </source>
</evidence>
<proteinExistence type="predicted"/>
<dbReference type="Pfam" id="PF12937">
    <property type="entry name" value="F-box-like"/>
    <property type="match status" value="1"/>
</dbReference>
<gene>
    <name evidence="2" type="ORF">PsYK624_035490</name>
</gene>
<comment type="caution">
    <text evidence="2">The sequence shown here is derived from an EMBL/GenBank/DDBJ whole genome shotgun (WGS) entry which is preliminary data.</text>
</comment>
<dbReference type="InterPro" id="IPR001810">
    <property type="entry name" value="F-box_dom"/>
</dbReference>
<evidence type="ECO:0000313" key="2">
    <source>
        <dbReference type="EMBL" id="GJE87466.1"/>
    </source>
</evidence>
<dbReference type="AlphaFoldDB" id="A0A9P3G3C2"/>
<feature type="domain" description="F-box" evidence="1">
    <location>
        <begin position="7"/>
        <end position="48"/>
    </location>
</feature>
<dbReference type="Proteomes" id="UP000703269">
    <property type="component" value="Unassembled WGS sequence"/>
</dbReference>
<protein>
    <submittedName>
        <fullName evidence="2">F-box protein</fullName>
    </submittedName>
</protein>
<accession>A0A9P3G3C2</accession>
<reference evidence="2 3" key="1">
    <citation type="submission" date="2021-08" db="EMBL/GenBank/DDBJ databases">
        <title>Draft Genome Sequence of Phanerochaete sordida strain YK-624.</title>
        <authorList>
            <person name="Mori T."/>
            <person name="Dohra H."/>
            <person name="Suzuki T."/>
            <person name="Kawagishi H."/>
            <person name="Hirai H."/>
        </authorList>
    </citation>
    <scope>NUCLEOTIDE SEQUENCE [LARGE SCALE GENOMIC DNA]</scope>
    <source>
        <strain evidence="2 3">YK-624</strain>
    </source>
</reference>
<dbReference type="EMBL" id="BPQB01000006">
    <property type="protein sequence ID" value="GJE87466.1"/>
    <property type="molecule type" value="Genomic_DNA"/>
</dbReference>
<name>A0A9P3G3C2_9APHY</name>